<sequence length="165" mass="19568">MNPAPSLMEPFVESGLCCCEQYQNYLYTQWLEEQLARERTNIKCLQDERLQIQSEFKDFRAQTQHKTDRIEKRVDSYKEYLKRTVAATERLEQALKQITIAQEHGKEDDALRALLALKSSVPKTIDPSWVTEQKAFDRNLEYQKREELLPFEMERLVNPSMFSDE</sequence>
<organism evidence="2 3">
    <name type="scientific">Glonium stellatum</name>
    <dbReference type="NCBI Taxonomy" id="574774"/>
    <lineage>
        <taxon>Eukaryota</taxon>
        <taxon>Fungi</taxon>
        <taxon>Dikarya</taxon>
        <taxon>Ascomycota</taxon>
        <taxon>Pezizomycotina</taxon>
        <taxon>Dothideomycetes</taxon>
        <taxon>Pleosporomycetidae</taxon>
        <taxon>Gloniales</taxon>
        <taxon>Gloniaceae</taxon>
        <taxon>Glonium</taxon>
    </lineage>
</organism>
<accession>A0A8E2EPI2</accession>
<dbReference type="Proteomes" id="UP000250140">
    <property type="component" value="Unassembled WGS sequence"/>
</dbReference>
<evidence type="ECO:0000313" key="2">
    <source>
        <dbReference type="EMBL" id="OCL02521.1"/>
    </source>
</evidence>
<gene>
    <name evidence="2" type="ORF">AOQ84DRAFT_369172</name>
</gene>
<name>A0A8E2EPI2_9PEZI</name>
<proteinExistence type="predicted"/>
<reference evidence="2 3" key="1">
    <citation type="journal article" date="2016" name="Nat. Commun.">
        <title>Ectomycorrhizal ecology is imprinted in the genome of the dominant symbiotic fungus Cenococcum geophilum.</title>
        <authorList>
            <consortium name="DOE Joint Genome Institute"/>
            <person name="Peter M."/>
            <person name="Kohler A."/>
            <person name="Ohm R.A."/>
            <person name="Kuo A."/>
            <person name="Krutzmann J."/>
            <person name="Morin E."/>
            <person name="Arend M."/>
            <person name="Barry K.W."/>
            <person name="Binder M."/>
            <person name="Choi C."/>
            <person name="Clum A."/>
            <person name="Copeland A."/>
            <person name="Grisel N."/>
            <person name="Haridas S."/>
            <person name="Kipfer T."/>
            <person name="LaButti K."/>
            <person name="Lindquist E."/>
            <person name="Lipzen A."/>
            <person name="Maire R."/>
            <person name="Meier B."/>
            <person name="Mihaltcheva S."/>
            <person name="Molinier V."/>
            <person name="Murat C."/>
            <person name="Poggeler S."/>
            <person name="Quandt C.A."/>
            <person name="Sperisen C."/>
            <person name="Tritt A."/>
            <person name="Tisserant E."/>
            <person name="Crous P.W."/>
            <person name="Henrissat B."/>
            <person name="Nehls U."/>
            <person name="Egli S."/>
            <person name="Spatafora J.W."/>
            <person name="Grigoriev I.V."/>
            <person name="Martin F.M."/>
        </authorList>
    </citation>
    <scope>NUCLEOTIDE SEQUENCE [LARGE SCALE GENOMIC DNA]</scope>
    <source>
        <strain evidence="2 3">CBS 207.34</strain>
    </source>
</reference>
<evidence type="ECO:0000256" key="1">
    <source>
        <dbReference type="SAM" id="Coils"/>
    </source>
</evidence>
<protein>
    <submittedName>
        <fullName evidence="2">Uncharacterized protein</fullName>
    </submittedName>
</protein>
<keyword evidence="1" id="KW-0175">Coiled coil</keyword>
<dbReference type="AlphaFoldDB" id="A0A8E2EPI2"/>
<keyword evidence="3" id="KW-1185">Reference proteome</keyword>
<dbReference type="EMBL" id="KV750939">
    <property type="protein sequence ID" value="OCL02521.1"/>
    <property type="molecule type" value="Genomic_DNA"/>
</dbReference>
<evidence type="ECO:0000313" key="3">
    <source>
        <dbReference type="Proteomes" id="UP000250140"/>
    </source>
</evidence>
<feature type="coiled-coil region" evidence="1">
    <location>
        <begin position="28"/>
        <end position="62"/>
    </location>
</feature>